<feature type="domain" description="Helicase ATP-binding" evidence="9">
    <location>
        <begin position="47"/>
        <end position="208"/>
    </location>
</feature>
<evidence type="ECO:0000256" key="7">
    <source>
        <dbReference type="ARBA" id="ARBA00047984"/>
    </source>
</evidence>
<dbReference type="PROSITE" id="PS51192">
    <property type="entry name" value="HELICASE_ATP_BIND_1"/>
    <property type="match status" value="1"/>
</dbReference>
<keyword evidence="5" id="KW-0347">Helicase</keyword>
<reference evidence="12 13" key="1">
    <citation type="submission" date="2019-03" db="EMBL/GenBank/DDBJ databases">
        <authorList>
            <person name="Gaulin E."/>
            <person name="Dumas B."/>
        </authorList>
    </citation>
    <scope>NUCLEOTIDE SEQUENCE [LARGE SCALE GENOMIC DNA]</scope>
    <source>
        <strain evidence="12">CBS 568.67</strain>
    </source>
</reference>
<keyword evidence="3" id="KW-0547">Nucleotide-binding</keyword>
<evidence type="ECO:0000256" key="8">
    <source>
        <dbReference type="SAM" id="MobiDB-lite"/>
    </source>
</evidence>
<dbReference type="InterPro" id="IPR011709">
    <property type="entry name" value="DEAD-box_helicase_OB_fold"/>
</dbReference>
<feature type="region of interest" description="Disordered" evidence="8">
    <location>
        <begin position="712"/>
        <end position="743"/>
    </location>
</feature>
<dbReference type="Gene3D" id="1.20.120.1080">
    <property type="match status" value="1"/>
</dbReference>
<evidence type="ECO:0000256" key="5">
    <source>
        <dbReference type="ARBA" id="ARBA00022806"/>
    </source>
</evidence>
<organism evidence="12 13">
    <name type="scientific">Aphanomyces stellatus</name>
    <dbReference type="NCBI Taxonomy" id="120398"/>
    <lineage>
        <taxon>Eukaryota</taxon>
        <taxon>Sar</taxon>
        <taxon>Stramenopiles</taxon>
        <taxon>Oomycota</taxon>
        <taxon>Saprolegniomycetes</taxon>
        <taxon>Saprolegniales</taxon>
        <taxon>Verrucalvaceae</taxon>
        <taxon>Aphanomyces</taxon>
    </lineage>
</organism>
<dbReference type="Proteomes" id="UP000332933">
    <property type="component" value="Unassembled WGS sequence"/>
</dbReference>
<dbReference type="SMART" id="SM00490">
    <property type="entry name" value="HELICc"/>
    <property type="match status" value="1"/>
</dbReference>
<dbReference type="InterPro" id="IPR001650">
    <property type="entry name" value="Helicase_C-like"/>
</dbReference>
<dbReference type="EMBL" id="CAADRA010005136">
    <property type="protein sequence ID" value="VFT85693.1"/>
    <property type="molecule type" value="Genomic_DNA"/>
</dbReference>
<evidence type="ECO:0000256" key="6">
    <source>
        <dbReference type="ARBA" id="ARBA00022840"/>
    </source>
</evidence>
<dbReference type="Pfam" id="PF00271">
    <property type="entry name" value="Helicase_C"/>
    <property type="match status" value="1"/>
</dbReference>
<keyword evidence="6" id="KW-0067">ATP-binding</keyword>
<evidence type="ECO:0000256" key="3">
    <source>
        <dbReference type="ARBA" id="ARBA00022741"/>
    </source>
</evidence>
<feature type="region of interest" description="Disordered" evidence="8">
    <location>
        <begin position="680"/>
        <end position="700"/>
    </location>
</feature>
<dbReference type="CDD" id="cd18791">
    <property type="entry name" value="SF2_C_RHA"/>
    <property type="match status" value="1"/>
</dbReference>
<dbReference type="InterPro" id="IPR014001">
    <property type="entry name" value="Helicase_ATP-bd"/>
</dbReference>
<dbReference type="Pfam" id="PF13401">
    <property type="entry name" value="AAA_22"/>
    <property type="match status" value="1"/>
</dbReference>
<keyword evidence="4" id="KW-0378">Hydrolase</keyword>
<gene>
    <name evidence="12" type="primary">Aste57867_8807</name>
    <name evidence="11" type="ORF">As57867_008772</name>
    <name evidence="12" type="ORF">ASTE57867_8807</name>
</gene>
<dbReference type="PROSITE" id="PS51194">
    <property type="entry name" value="HELICASE_CTER"/>
    <property type="match status" value="1"/>
</dbReference>
<dbReference type="InterPro" id="IPR027417">
    <property type="entry name" value="P-loop_NTPase"/>
</dbReference>
<dbReference type="GO" id="GO:0003724">
    <property type="term" value="F:RNA helicase activity"/>
    <property type="evidence" value="ECO:0007669"/>
    <property type="project" value="UniProtKB-EC"/>
</dbReference>
<reference evidence="11" key="2">
    <citation type="submission" date="2019-06" db="EMBL/GenBank/DDBJ databases">
        <title>Genomics analysis of Aphanomyces spp. identifies a new class of oomycete effector associated with host adaptation.</title>
        <authorList>
            <person name="Gaulin E."/>
        </authorList>
    </citation>
    <scope>NUCLEOTIDE SEQUENCE</scope>
    <source>
        <strain evidence="11">CBS 578.67</strain>
    </source>
</reference>
<dbReference type="PANTHER" id="PTHR18934">
    <property type="entry name" value="ATP-DEPENDENT RNA HELICASE"/>
    <property type="match status" value="1"/>
</dbReference>
<comment type="catalytic activity">
    <reaction evidence="7">
        <text>ATP + H2O = ADP + phosphate + H(+)</text>
        <dbReference type="Rhea" id="RHEA:13065"/>
        <dbReference type="ChEBI" id="CHEBI:15377"/>
        <dbReference type="ChEBI" id="CHEBI:15378"/>
        <dbReference type="ChEBI" id="CHEBI:30616"/>
        <dbReference type="ChEBI" id="CHEBI:43474"/>
        <dbReference type="ChEBI" id="CHEBI:456216"/>
        <dbReference type="EC" id="3.6.4.13"/>
    </reaction>
</comment>
<dbReference type="FunFam" id="1.20.120.1080:FF:000035">
    <property type="entry name" value="Pre-mRNA-splicing factor ATP-dependent RNA helicase, putative"/>
    <property type="match status" value="1"/>
</dbReference>
<dbReference type="SUPFAM" id="SSF52540">
    <property type="entry name" value="P-loop containing nucleoside triphosphate hydrolases"/>
    <property type="match status" value="1"/>
</dbReference>
<dbReference type="EMBL" id="VJMH01005115">
    <property type="protein sequence ID" value="KAF0700629.1"/>
    <property type="molecule type" value="Genomic_DNA"/>
</dbReference>
<evidence type="ECO:0000256" key="4">
    <source>
        <dbReference type="ARBA" id="ARBA00022801"/>
    </source>
</evidence>
<protein>
    <recommendedName>
        <fullName evidence="2">RNA helicase</fullName>
        <ecNumber evidence="2">3.6.4.13</ecNumber>
    </recommendedName>
</protein>
<dbReference type="Gene3D" id="3.40.50.300">
    <property type="entry name" value="P-loop containing nucleotide triphosphate hydrolases"/>
    <property type="match status" value="2"/>
</dbReference>
<name>A0A485KLE7_9STRA</name>
<evidence type="ECO:0000256" key="1">
    <source>
        <dbReference type="ARBA" id="ARBA00008792"/>
    </source>
</evidence>
<dbReference type="PANTHER" id="PTHR18934:SF136">
    <property type="entry name" value="ATP-DEPENDENT RNA HELICASE DHX35-RELATED"/>
    <property type="match status" value="1"/>
</dbReference>
<sequence>MSYRQPSTGMWVPGVKKAQMSDRGEEQLPPVVSVTSLPIESREKEILYAVETSSVVILAGETGSGKTTQTPQYLYRAKFGKIAVTQPRRIAAITVAERVASEMGVRLGGEVGYAVRFEEKWDPERTGIKFLTDGMLVRETMLDPLLTHYNVIMLDEAHERNLETDILLGLLKKILKKRPDLRVIVASATLHIESFVKFFSSIKHDGAASGTKQTVSAISVQGRQYPVDILYLKAPTANFEQKAIDAIVDIHTREKPGDILVFLPGQDEIDHVVQALAQMGSPTLLPLAFYGSLPVNVQQAVFEPTPPHIRKVIVATTIAETSVTIPGVVYVVDSCFVKLPFYNPLTGIEALITTLESKAAAKQRAGRAGRLRAGKCFRLVTETTYHEKFHKYTIPQIQRTNLAPIVLHLLSMGIQDIVHFDFLSPPTPEALSRALEVLYSLGAISSDCLLVEPLGAHMAEFPVDPFLSKMLLASFEFGCTEEALTIASMVSVDDIFINPRNSKERQAKLKECVAEFAHQQGDHITYLHIYNEFIENDASRSWCDEHYLHHRILVRATEIRKQLHRYVKRFATNGASIQSCGGNNQAVLQCLVAGFFANAAKLHGSGTYRTIKDGRIVHVHPTSVLNSFIRSPEWILYHQSVLTDKEYVREISSIDPRWLVTAAPEYYLCKEVSAVVSGSSGDMGLPKGPPPRAAASTTSTAAATDANGRILFRRPTTTQGGAAKKPKLPVHIGKSKGGLRSQF</sequence>
<dbReference type="InterPro" id="IPR049945">
    <property type="entry name" value="AAA_22"/>
</dbReference>
<dbReference type="GO" id="GO:0005524">
    <property type="term" value="F:ATP binding"/>
    <property type="evidence" value="ECO:0007669"/>
    <property type="project" value="UniProtKB-KW"/>
</dbReference>
<dbReference type="GO" id="GO:0003723">
    <property type="term" value="F:RNA binding"/>
    <property type="evidence" value="ECO:0007669"/>
    <property type="project" value="TreeGrafter"/>
</dbReference>
<dbReference type="GO" id="GO:0016887">
    <property type="term" value="F:ATP hydrolysis activity"/>
    <property type="evidence" value="ECO:0007669"/>
    <property type="project" value="InterPro"/>
</dbReference>
<evidence type="ECO:0000256" key="2">
    <source>
        <dbReference type="ARBA" id="ARBA00012552"/>
    </source>
</evidence>
<keyword evidence="13" id="KW-1185">Reference proteome</keyword>
<dbReference type="SMART" id="SM00847">
    <property type="entry name" value="HA2"/>
    <property type="match status" value="1"/>
</dbReference>
<feature type="domain" description="Helicase C-terminal" evidence="10">
    <location>
        <begin position="243"/>
        <end position="413"/>
    </location>
</feature>
<evidence type="ECO:0000259" key="10">
    <source>
        <dbReference type="PROSITE" id="PS51194"/>
    </source>
</evidence>
<evidence type="ECO:0000313" key="13">
    <source>
        <dbReference type="Proteomes" id="UP000332933"/>
    </source>
</evidence>
<evidence type="ECO:0000313" key="12">
    <source>
        <dbReference type="EMBL" id="VFT85693.1"/>
    </source>
</evidence>
<dbReference type="Pfam" id="PF04408">
    <property type="entry name" value="WHD_HA2"/>
    <property type="match status" value="1"/>
</dbReference>
<evidence type="ECO:0000259" key="9">
    <source>
        <dbReference type="PROSITE" id="PS51192"/>
    </source>
</evidence>
<dbReference type="Pfam" id="PF21010">
    <property type="entry name" value="HA2_C"/>
    <property type="match status" value="1"/>
</dbReference>
<dbReference type="InterPro" id="IPR048333">
    <property type="entry name" value="HA2_WH"/>
</dbReference>
<comment type="similarity">
    <text evidence="1">Belongs to the DEAD box helicase family. DEAH subfamily.</text>
</comment>
<dbReference type="AlphaFoldDB" id="A0A485KLE7"/>
<evidence type="ECO:0000313" key="11">
    <source>
        <dbReference type="EMBL" id="KAF0700629.1"/>
    </source>
</evidence>
<proteinExistence type="inferred from homology"/>
<dbReference type="EC" id="3.6.4.13" evidence="2"/>
<dbReference type="OrthoDB" id="10253254at2759"/>
<dbReference type="FunFam" id="3.40.50.300:FF:000578">
    <property type="entry name" value="probable ATP-dependent RNA helicase DHX35"/>
    <property type="match status" value="1"/>
</dbReference>
<accession>A0A485KLE7</accession>
<dbReference type="Pfam" id="PF07717">
    <property type="entry name" value="OB_NTP_bind"/>
    <property type="match status" value="1"/>
</dbReference>
<dbReference type="SMART" id="SM00487">
    <property type="entry name" value="DEXDc"/>
    <property type="match status" value="1"/>
</dbReference>
<dbReference type="InterPro" id="IPR007502">
    <property type="entry name" value="Helicase-assoc_dom"/>
</dbReference>